<evidence type="ECO:0000256" key="2">
    <source>
        <dbReference type="ARBA" id="ARBA00004691"/>
    </source>
</evidence>
<evidence type="ECO:0000256" key="8">
    <source>
        <dbReference type="ARBA" id="ARBA00022723"/>
    </source>
</evidence>
<comment type="catalytic activity">
    <reaction evidence="16">
        <text>epoxyqueuosine(34) in tRNA + AH2 = queuosine(34) in tRNA + A + H2O</text>
        <dbReference type="Rhea" id="RHEA:32159"/>
        <dbReference type="Rhea" id="RHEA-COMP:18571"/>
        <dbReference type="Rhea" id="RHEA-COMP:18582"/>
        <dbReference type="ChEBI" id="CHEBI:13193"/>
        <dbReference type="ChEBI" id="CHEBI:15377"/>
        <dbReference type="ChEBI" id="CHEBI:17499"/>
        <dbReference type="ChEBI" id="CHEBI:194431"/>
        <dbReference type="ChEBI" id="CHEBI:194443"/>
        <dbReference type="EC" id="1.17.99.6"/>
    </reaction>
</comment>
<comment type="function">
    <text evidence="1">Catalyzes the conversion of epoxyqueuosine (oQ) to queuosine (Q), which is a hypermodified base found in the wobble positions of tRNA(Asp), tRNA(Asn), tRNA(His) and tRNA(Tyr).</text>
</comment>
<keyword evidence="9" id="KW-0671">Queuosine biosynthesis</keyword>
<keyword evidence="8" id="KW-0479">Metal-binding</keyword>
<dbReference type="KEGG" id="tli:Tlie_1274"/>
<accession>G7V618</accession>
<keyword evidence="12" id="KW-0411">Iron-sulfur</keyword>
<dbReference type="EMBL" id="CP003096">
    <property type="protein sequence ID" value="AER67005.1"/>
    <property type="molecule type" value="Genomic_DNA"/>
</dbReference>
<keyword evidence="14" id="KW-0676">Redox-active center</keyword>
<evidence type="ECO:0000256" key="12">
    <source>
        <dbReference type="ARBA" id="ARBA00023014"/>
    </source>
</evidence>
<keyword evidence="6" id="KW-0004">4Fe-4S</keyword>
<evidence type="ECO:0000256" key="11">
    <source>
        <dbReference type="ARBA" id="ARBA00023004"/>
    </source>
</evidence>
<evidence type="ECO:0000313" key="18">
    <source>
        <dbReference type="Proteomes" id="UP000005868"/>
    </source>
</evidence>
<keyword evidence="18" id="KW-1185">Reference proteome</keyword>
<evidence type="ECO:0000256" key="3">
    <source>
        <dbReference type="ARBA" id="ARBA00008207"/>
    </source>
</evidence>
<dbReference type="UniPathway" id="UPA00392"/>
<keyword evidence="7" id="KW-0819">tRNA processing</keyword>
<evidence type="ECO:0000256" key="13">
    <source>
        <dbReference type="ARBA" id="ARBA00023157"/>
    </source>
</evidence>
<evidence type="ECO:0000256" key="1">
    <source>
        <dbReference type="ARBA" id="ARBA00002268"/>
    </source>
</evidence>
<dbReference type="OrthoDB" id="9801033at2"/>
<keyword evidence="13" id="KW-1015">Disulfide bond</keyword>
<evidence type="ECO:0000256" key="5">
    <source>
        <dbReference type="ARBA" id="ARBA00016895"/>
    </source>
</evidence>
<evidence type="ECO:0000256" key="6">
    <source>
        <dbReference type="ARBA" id="ARBA00022485"/>
    </source>
</evidence>
<sequence>MKTQGRVLLHICCAPDATVPWTELLKENEDVWGYFYGSNIHPKEEHDRRLNAVIQLSETLGAPLLVEQRYSPLSWLLSLRGHLYYPEGGVRCALCIRAQLDSAAQVAREGNFAYLGTTLTISPHKKPDLINAMGRAISRRYGLKWLDVVWRKNNGFLRSVEMSKRLGLYRQNYCGCILSFRGERHDKKQGAARAS</sequence>
<dbReference type="HOGENOM" id="CLU_088177_1_0_0"/>
<protein>
    <recommendedName>
        <fullName evidence="5">Epoxyqueuosine reductase QueH</fullName>
        <ecNumber evidence="4">1.17.99.6</ecNumber>
    </recommendedName>
    <alternativeName>
        <fullName evidence="15">Queuosine biosynthesis protein QueH</fullName>
    </alternativeName>
</protein>
<dbReference type="Proteomes" id="UP000005868">
    <property type="component" value="Chromosome"/>
</dbReference>
<evidence type="ECO:0000313" key="17">
    <source>
        <dbReference type="EMBL" id="AER67005.1"/>
    </source>
</evidence>
<organism evidence="17 18">
    <name type="scientific">Thermovirga lienii (strain ATCC BAA-1197 / DSM 17291 / Cas60314)</name>
    <dbReference type="NCBI Taxonomy" id="580340"/>
    <lineage>
        <taxon>Bacteria</taxon>
        <taxon>Thermotogati</taxon>
        <taxon>Synergistota</taxon>
        <taxon>Synergistia</taxon>
        <taxon>Synergistales</taxon>
        <taxon>Thermovirgaceae</taxon>
        <taxon>Thermovirga</taxon>
    </lineage>
</organism>
<gene>
    <name evidence="17" type="ordered locus">Tlie_1274</name>
</gene>
<evidence type="ECO:0000256" key="10">
    <source>
        <dbReference type="ARBA" id="ARBA00023002"/>
    </source>
</evidence>
<evidence type="ECO:0000256" key="7">
    <source>
        <dbReference type="ARBA" id="ARBA00022694"/>
    </source>
</evidence>
<dbReference type="PANTHER" id="PTHR36701:SF1">
    <property type="entry name" value="EPOXYQUEUOSINE REDUCTASE QUEH"/>
    <property type="match status" value="1"/>
</dbReference>
<evidence type="ECO:0000256" key="14">
    <source>
        <dbReference type="ARBA" id="ARBA00023284"/>
    </source>
</evidence>
<proteinExistence type="inferred from homology"/>
<name>G7V618_THELD</name>
<dbReference type="STRING" id="580340.Tlie_1274"/>
<dbReference type="Pfam" id="PF02677">
    <property type="entry name" value="QueH"/>
    <property type="match status" value="1"/>
</dbReference>
<dbReference type="GO" id="GO:0008616">
    <property type="term" value="P:tRNA queuosine(34) biosynthetic process"/>
    <property type="evidence" value="ECO:0007669"/>
    <property type="project" value="UniProtKB-UniPathway"/>
</dbReference>
<evidence type="ECO:0000256" key="9">
    <source>
        <dbReference type="ARBA" id="ARBA00022785"/>
    </source>
</evidence>
<comment type="similarity">
    <text evidence="3">Belongs to the QueH family.</text>
</comment>
<dbReference type="PANTHER" id="PTHR36701">
    <property type="entry name" value="EPOXYQUEUOSINE REDUCTASE QUEH"/>
    <property type="match status" value="1"/>
</dbReference>
<keyword evidence="10" id="KW-0560">Oxidoreductase</keyword>
<evidence type="ECO:0000256" key="4">
    <source>
        <dbReference type="ARBA" id="ARBA00012622"/>
    </source>
</evidence>
<evidence type="ECO:0000256" key="15">
    <source>
        <dbReference type="ARBA" id="ARBA00031446"/>
    </source>
</evidence>
<dbReference type="EC" id="1.17.99.6" evidence="4"/>
<dbReference type="InterPro" id="IPR003828">
    <property type="entry name" value="QueH"/>
</dbReference>
<dbReference type="GO" id="GO:0046872">
    <property type="term" value="F:metal ion binding"/>
    <property type="evidence" value="ECO:0007669"/>
    <property type="project" value="UniProtKB-KW"/>
</dbReference>
<reference evidence="18" key="1">
    <citation type="submission" date="2011-10" db="EMBL/GenBank/DDBJ databases">
        <title>The complete genome of chromosome of Thermovirga lienii DSM 17291.</title>
        <authorList>
            <consortium name="US DOE Joint Genome Institute (JGI-PGF)"/>
            <person name="Lucas S."/>
            <person name="Copeland A."/>
            <person name="Lapidus A."/>
            <person name="Glavina del Rio T."/>
            <person name="Dalin E."/>
            <person name="Tice H."/>
            <person name="Bruce D."/>
            <person name="Goodwin L."/>
            <person name="Pitluck S."/>
            <person name="Peters L."/>
            <person name="Mikhailova N."/>
            <person name="Saunders E."/>
            <person name="Kyrpides N."/>
            <person name="Mavromatis K."/>
            <person name="Ivanova N."/>
            <person name="Last F.I."/>
            <person name="Brettin T."/>
            <person name="Detter J.C."/>
            <person name="Han C."/>
            <person name="Larimer F."/>
            <person name="Land M."/>
            <person name="Hauser L."/>
            <person name="Markowitz V."/>
            <person name="Cheng J.-F."/>
            <person name="Hugenholtz P."/>
            <person name="Woyke T."/>
            <person name="Wu D."/>
            <person name="Spring S."/>
            <person name="Schroeder M."/>
            <person name="Brambilla E.-M."/>
            <person name="Klenk H.-P."/>
            <person name="Eisen J.A."/>
        </authorList>
    </citation>
    <scope>NUCLEOTIDE SEQUENCE [LARGE SCALE GENOMIC DNA]</scope>
    <source>
        <strain evidence="18">ATCC BAA-1197 / DSM 17291 / Cas60314</strain>
    </source>
</reference>
<reference evidence="17 18" key="2">
    <citation type="journal article" date="2012" name="Stand. Genomic Sci.">
        <title>Genome sequence of the moderately thermophilic, amino-acid-degrading and sulfur-reducing bacterium Thermovirga lienii type strain (Cas60314(T)).</title>
        <authorList>
            <person name="Goker M."/>
            <person name="Saunders E."/>
            <person name="Lapidus A."/>
            <person name="Nolan M."/>
            <person name="Lucas S."/>
            <person name="Hammon N."/>
            <person name="Deshpande S."/>
            <person name="Cheng J.F."/>
            <person name="Han C."/>
            <person name="Tapia R."/>
            <person name="Goodwin L.A."/>
            <person name="Pitluck S."/>
            <person name="Liolios K."/>
            <person name="Mavromatis K."/>
            <person name="Pagani I."/>
            <person name="Ivanova N."/>
            <person name="Mikhailova N."/>
            <person name="Pati A."/>
            <person name="Chen A."/>
            <person name="Palaniappan K."/>
            <person name="Land M."/>
            <person name="Chang Y.J."/>
            <person name="Jeffries C.D."/>
            <person name="Brambilla E.M."/>
            <person name="Rohde M."/>
            <person name="Spring S."/>
            <person name="Detter J.C."/>
            <person name="Woyke T."/>
            <person name="Bristow J."/>
            <person name="Eisen J.A."/>
            <person name="Markowitz V."/>
            <person name="Hugenholtz P."/>
            <person name="Kyrpides N.C."/>
            <person name="Klenk H.P."/>
        </authorList>
    </citation>
    <scope>NUCLEOTIDE SEQUENCE [LARGE SCALE GENOMIC DNA]</scope>
    <source>
        <strain evidence="18">ATCC BAA-1197 / DSM 17291 / Cas60314</strain>
    </source>
</reference>
<evidence type="ECO:0000256" key="16">
    <source>
        <dbReference type="ARBA" id="ARBA00047415"/>
    </source>
</evidence>
<dbReference type="eggNOG" id="COG1636">
    <property type="taxonomic scope" value="Bacteria"/>
</dbReference>
<dbReference type="GO" id="GO:0052693">
    <property type="term" value="F:epoxyqueuosine reductase activity"/>
    <property type="evidence" value="ECO:0007669"/>
    <property type="project" value="UniProtKB-EC"/>
</dbReference>
<comment type="pathway">
    <text evidence="2">tRNA modification; tRNA-queuosine biosynthesis.</text>
</comment>
<dbReference type="GO" id="GO:0051539">
    <property type="term" value="F:4 iron, 4 sulfur cluster binding"/>
    <property type="evidence" value="ECO:0007669"/>
    <property type="project" value="UniProtKB-KW"/>
</dbReference>
<keyword evidence="11" id="KW-0408">Iron</keyword>
<dbReference type="AlphaFoldDB" id="G7V618"/>